<evidence type="ECO:0000259" key="1">
    <source>
        <dbReference type="Pfam" id="PF09361"/>
    </source>
</evidence>
<proteinExistence type="predicted"/>
<sequence length="124" mass="13605">MTAKFDIPDAMREFAEKSVDHARKAFEEFLGAAHQAVDSLETSAQTAQRNVRTLGEEAIRFAEENMAASFEFAQRLVQARNVEEMLRVQTDFVERQMAVLAEQARKLSSAGAAAAGKAGKARGD</sequence>
<evidence type="ECO:0000313" key="3">
    <source>
        <dbReference type="Proteomes" id="UP000295678"/>
    </source>
</evidence>
<reference evidence="2 3" key="1">
    <citation type="submission" date="2019-03" db="EMBL/GenBank/DDBJ databases">
        <title>Genomic Encyclopedia of Type Strains, Phase IV (KMG-IV): sequencing the most valuable type-strain genomes for metagenomic binning, comparative biology and taxonomic classification.</title>
        <authorList>
            <person name="Goeker M."/>
        </authorList>
    </citation>
    <scope>NUCLEOTIDE SEQUENCE [LARGE SCALE GENOMIC DNA]</scope>
    <source>
        <strain evidence="2 3">DSM 19345</strain>
    </source>
</reference>
<feature type="domain" description="Phasin" evidence="1">
    <location>
        <begin position="27"/>
        <end position="120"/>
    </location>
</feature>
<dbReference type="InterPro" id="IPR018968">
    <property type="entry name" value="Phasin"/>
</dbReference>
<comment type="caution">
    <text evidence="2">The sequence shown here is derived from an EMBL/GenBank/DDBJ whole genome shotgun (WGS) entry which is preliminary data.</text>
</comment>
<dbReference type="Pfam" id="PF09361">
    <property type="entry name" value="Phasin_2"/>
    <property type="match status" value="1"/>
</dbReference>
<protein>
    <submittedName>
        <fullName evidence="2">Phasin</fullName>
    </submittedName>
</protein>
<dbReference type="EMBL" id="SMAK01000003">
    <property type="protein sequence ID" value="TCT12061.1"/>
    <property type="molecule type" value="Genomic_DNA"/>
</dbReference>
<accession>A0A4R3MEY9</accession>
<name>A0A4R3MEY9_9HYPH</name>
<evidence type="ECO:0000313" key="2">
    <source>
        <dbReference type="EMBL" id="TCT12061.1"/>
    </source>
</evidence>
<organism evidence="2 3">
    <name type="scientific">Tepidamorphus gemmatus</name>
    <dbReference type="NCBI Taxonomy" id="747076"/>
    <lineage>
        <taxon>Bacteria</taxon>
        <taxon>Pseudomonadati</taxon>
        <taxon>Pseudomonadota</taxon>
        <taxon>Alphaproteobacteria</taxon>
        <taxon>Hyphomicrobiales</taxon>
        <taxon>Tepidamorphaceae</taxon>
        <taxon>Tepidamorphus</taxon>
    </lineage>
</organism>
<dbReference type="RefSeq" id="WP_132805940.1">
    <property type="nucleotide sequence ID" value="NZ_SMAK01000003.1"/>
</dbReference>
<dbReference type="Proteomes" id="UP000295678">
    <property type="component" value="Unassembled WGS sequence"/>
</dbReference>
<keyword evidence="3" id="KW-1185">Reference proteome</keyword>
<dbReference type="OrthoDB" id="7856369at2"/>
<dbReference type="AlphaFoldDB" id="A0A4R3MEY9"/>
<gene>
    <name evidence="2" type="ORF">EDC22_103376</name>
</gene>